<comment type="caution">
    <text evidence="2">The sequence shown here is derived from an EMBL/GenBank/DDBJ whole genome shotgun (WGS) entry which is preliminary data.</text>
</comment>
<name>A0A0H1BUN4_9EURO</name>
<evidence type="ECO:0000313" key="3">
    <source>
        <dbReference type="Proteomes" id="UP000053573"/>
    </source>
</evidence>
<protein>
    <submittedName>
        <fullName evidence="2">Uncharacterized protein</fullName>
    </submittedName>
</protein>
<accession>A0A0H1BUN4</accession>
<reference evidence="3" key="1">
    <citation type="journal article" date="2015" name="PLoS Genet.">
        <title>The dynamic genome and transcriptome of the human fungal pathogen Blastomyces and close relative Emmonsia.</title>
        <authorList>
            <person name="Munoz J.F."/>
            <person name="Gauthier G.M."/>
            <person name="Desjardins C.A."/>
            <person name="Gallo J.E."/>
            <person name="Holder J."/>
            <person name="Sullivan T.D."/>
            <person name="Marty A.J."/>
            <person name="Carmen J.C."/>
            <person name="Chen Z."/>
            <person name="Ding L."/>
            <person name="Gujja S."/>
            <person name="Magrini V."/>
            <person name="Misas E."/>
            <person name="Mitreva M."/>
            <person name="Priest M."/>
            <person name="Saif S."/>
            <person name="Whiston E.A."/>
            <person name="Young S."/>
            <person name="Zeng Q."/>
            <person name="Goldman W.E."/>
            <person name="Mardis E.R."/>
            <person name="Taylor J.W."/>
            <person name="McEwen J.G."/>
            <person name="Clay O.K."/>
            <person name="Klein B.S."/>
            <person name="Cuomo C.A."/>
        </authorList>
    </citation>
    <scope>NUCLEOTIDE SEQUENCE [LARGE SCALE GENOMIC DNA]</scope>
    <source>
        <strain evidence="3">UAMH 139</strain>
    </source>
</reference>
<feature type="region of interest" description="Disordered" evidence="1">
    <location>
        <begin position="42"/>
        <end position="77"/>
    </location>
</feature>
<dbReference type="AlphaFoldDB" id="A0A0H1BUN4"/>
<gene>
    <name evidence="2" type="ORF">EMPG_12226</name>
</gene>
<organism evidence="2 3">
    <name type="scientific">Blastomyces silverae</name>
    <dbReference type="NCBI Taxonomy" id="2060906"/>
    <lineage>
        <taxon>Eukaryota</taxon>
        <taxon>Fungi</taxon>
        <taxon>Dikarya</taxon>
        <taxon>Ascomycota</taxon>
        <taxon>Pezizomycotina</taxon>
        <taxon>Eurotiomycetes</taxon>
        <taxon>Eurotiomycetidae</taxon>
        <taxon>Onygenales</taxon>
        <taxon>Ajellomycetaceae</taxon>
        <taxon>Blastomyces</taxon>
    </lineage>
</organism>
<evidence type="ECO:0000313" key="2">
    <source>
        <dbReference type="EMBL" id="KLJ12776.1"/>
    </source>
</evidence>
<proteinExistence type="predicted"/>
<sequence length="77" mass="8475">MTAAEVGGDCILKANERSGRARDWIQVSDFCKSQWDLQSCPAGTSSIDWQEERTGERGGSSNGLEEEKHKMQNATAQ</sequence>
<keyword evidence="3" id="KW-1185">Reference proteome</keyword>
<evidence type="ECO:0000256" key="1">
    <source>
        <dbReference type="SAM" id="MobiDB-lite"/>
    </source>
</evidence>
<dbReference type="Proteomes" id="UP000053573">
    <property type="component" value="Unassembled WGS sequence"/>
</dbReference>
<dbReference type="EMBL" id="LDEV01000703">
    <property type="protein sequence ID" value="KLJ12776.1"/>
    <property type="molecule type" value="Genomic_DNA"/>
</dbReference>